<dbReference type="PROSITE" id="PS50297">
    <property type="entry name" value="ANK_REP_REGION"/>
    <property type="match status" value="2"/>
</dbReference>
<dbReference type="PROSITE" id="PS50088">
    <property type="entry name" value="ANK_REPEAT"/>
    <property type="match status" value="2"/>
</dbReference>
<dbReference type="Proteomes" id="UP001595891">
    <property type="component" value="Unassembled WGS sequence"/>
</dbReference>
<feature type="repeat" description="ANK" evidence="3">
    <location>
        <begin position="327"/>
        <end position="359"/>
    </location>
</feature>
<evidence type="ECO:0000256" key="1">
    <source>
        <dbReference type="ARBA" id="ARBA00022737"/>
    </source>
</evidence>
<name>A0ABV9EQH7_9ACTN</name>
<dbReference type="PANTHER" id="PTHR24189">
    <property type="entry name" value="MYOTROPHIN"/>
    <property type="match status" value="1"/>
</dbReference>
<sequence length="478" mass="50530">MANRLPENPSLDHLKNEAKQLLRDVRAGEIRALATAGGWLRAADDRELSGLRLAGAQLVVARKYGFTSWPRLRAHLVMVDKFARRPNEVGSSDDSATEFLRLACLMSHGPLSTEAAVRPPAAHPRLADASVWTMAAAGDAPGMARALAADPAMAQANGGPFGWEPLLYLTCSRVAQADAVGTARVLLAAGADPNAGYLPEGQGPPFTALTGALGGGELRRPPHPQDLELARVLLAAGADANDARALYNRGVGDDDTGYLELLLEFGLGRGNGGPWKARLARVQDSPARILANTVLTAASRGQERRIRCLLAHGAPAGAKGDGHPSFRGRTALELALLGGHTEVARLLADAGASGTLRGLDAVEAAIMRGDREQAERLLNADPGLAGELLTRRRDLLINAAEYGRVPAVRLACALGFDVNARLPSTALHRAARAGDLPMVRALLELGADRSLRDSDYDATPLEWARFTGRPEVAKLLSQ</sequence>
<proteinExistence type="predicted"/>
<evidence type="ECO:0000313" key="5">
    <source>
        <dbReference type="Proteomes" id="UP001595891"/>
    </source>
</evidence>
<dbReference type="InterPro" id="IPR050745">
    <property type="entry name" value="Multifunctional_regulatory"/>
</dbReference>
<dbReference type="EMBL" id="JBHSFN010000021">
    <property type="protein sequence ID" value="MFC4590274.1"/>
    <property type="molecule type" value="Genomic_DNA"/>
</dbReference>
<dbReference type="Pfam" id="PF12796">
    <property type="entry name" value="Ank_2"/>
    <property type="match status" value="1"/>
</dbReference>
<protein>
    <submittedName>
        <fullName evidence="4">Ankyrin repeat domain-containing protein</fullName>
    </submittedName>
</protein>
<keyword evidence="2 3" id="KW-0040">ANK repeat</keyword>
<evidence type="ECO:0000256" key="2">
    <source>
        <dbReference type="ARBA" id="ARBA00023043"/>
    </source>
</evidence>
<dbReference type="SMART" id="SM00248">
    <property type="entry name" value="ANK"/>
    <property type="match status" value="4"/>
</dbReference>
<evidence type="ECO:0000256" key="3">
    <source>
        <dbReference type="PROSITE-ProRule" id="PRU00023"/>
    </source>
</evidence>
<dbReference type="InterPro" id="IPR036770">
    <property type="entry name" value="Ankyrin_rpt-contain_sf"/>
</dbReference>
<gene>
    <name evidence="4" type="ORF">ACFO8L_29565</name>
</gene>
<dbReference type="PANTHER" id="PTHR24189:SF50">
    <property type="entry name" value="ANKYRIN REPEAT AND SOCS BOX PROTEIN 2"/>
    <property type="match status" value="1"/>
</dbReference>
<feature type="repeat" description="ANK" evidence="3">
    <location>
        <begin position="422"/>
        <end position="454"/>
    </location>
</feature>
<dbReference type="SUPFAM" id="SSF48403">
    <property type="entry name" value="Ankyrin repeat"/>
    <property type="match status" value="1"/>
</dbReference>
<keyword evidence="1" id="KW-0677">Repeat</keyword>
<reference evidence="5" key="1">
    <citation type="journal article" date="2019" name="Int. J. Syst. Evol. Microbiol.">
        <title>The Global Catalogue of Microorganisms (GCM) 10K type strain sequencing project: providing services to taxonomists for standard genome sequencing and annotation.</title>
        <authorList>
            <consortium name="The Broad Institute Genomics Platform"/>
            <consortium name="The Broad Institute Genome Sequencing Center for Infectious Disease"/>
            <person name="Wu L."/>
            <person name="Ma J."/>
        </authorList>
    </citation>
    <scope>NUCLEOTIDE SEQUENCE [LARGE SCALE GENOMIC DNA]</scope>
    <source>
        <strain evidence="5">CCUG 49560</strain>
    </source>
</reference>
<keyword evidence="5" id="KW-1185">Reference proteome</keyword>
<evidence type="ECO:0000313" key="4">
    <source>
        <dbReference type="EMBL" id="MFC4590274.1"/>
    </source>
</evidence>
<dbReference type="RefSeq" id="WP_262843246.1">
    <property type="nucleotide sequence ID" value="NZ_JANZYP010000016.1"/>
</dbReference>
<dbReference type="Gene3D" id="1.25.40.20">
    <property type="entry name" value="Ankyrin repeat-containing domain"/>
    <property type="match status" value="3"/>
</dbReference>
<dbReference type="InterPro" id="IPR002110">
    <property type="entry name" value="Ankyrin_rpt"/>
</dbReference>
<organism evidence="4 5">
    <name type="scientific">Sphaerisporangium corydalis</name>
    <dbReference type="NCBI Taxonomy" id="1441875"/>
    <lineage>
        <taxon>Bacteria</taxon>
        <taxon>Bacillati</taxon>
        <taxon>Actinomycetota</taxon>
        <taxon>Actinomycetes</taxon>
        <taxon>Streptosporangiales</taxon>
        <taxon>Streptosporangiaceae</taxon>
        <taxon>Sphaerisporangium</taxon>
    </lineage>
</organism>
<comment type="caution">
    <text evidence="4">The sequence shown here is derived from an EMBL/GenBank/DDBJ whole genome shotgun (WGS) entry which is preliminary data.</text>
</comment>
<accession>A0ABV9EQH7</accession>